<gene>
    <name evidence="9" type="primary">sub</name>
    <name evidence="9" type="ordered locus">HFX_2131</name>
</gene>
<feature type="active site" description="Charge relay system" evidence="5 6">
    <location>
        <position position="170"/>
    </location>
</feature>
<sequence length="601" mass="63934">MFFGNNIYDWYMLVYMEQTRRRFIKTAAAAAGGLSMATSPVVANGVRENHFLVDTRSADSEAWREQVEIVDEADAVQFASVKGDESDLEGFGLDFAPEIEFSIEPPEVKGVSPDDVPDKLPETGQFDATQEAEDGIPEPHPYQWSKRSQNVKALHEDGITGDGATIAIVDSGIDPDHPDLVVDTERSGNFSLDDSIGTSDDSSHGTHCAGISAANGSRASEGGPYVVGVAPDAVLLDMKVFPFKSSASILSAVTTAVDNGADAINLSLGPGSPVGPSVSQHLSVKSYRRVGEYARKNGAILIEAAGNDDTNIDEFEPQITNAGKGSQSGWVTVSATGPYSEAPSYMDAPKDLDENGNPDYGTILPVHTPSDYTNYGPKSLDVSAPGGNAGYRGTLFDGVMSTLSPKVDNYGFVRIGPGGGSAGLVGSGMYGTLHGTSMAAPHVTGLAALIMAEYPDAAPDQVKAHIKNTAKHIDATYSNSNYFTDEPTDRDDYDDGMLEDPYDSKTFRGAGHIDIERAGRKSIPFPGGVEVDGQTVYPADPDDDGLYEDVNGDGVVDMKDAELLYQIALEDAVDSEATAFDFDGNGRFDMNDVQELIRRVE</sequence>
<dbReference type="AlphaFoldDB" id="I3R6G1"/>
<dbReference type="PRINTS" id="PR00723">
    <property type="entry name" value="SUBTILISIN"/>
</dbReference>
<dbReference type="GO" id="GO:0004252">
    <property type="term" value="F:serine-type endopeptidase activity"/>
    <property type="evidence" value="ECO:0007669"/>
    <property type="project" value="UniProtKB-UniRule"/>
</dbReference>
<dbReference type="PROSITE" id="PS00136">
    <property type="entry name" value="SUBTILASE_ASP"/>
    <property type="match status" value="1"/>
</dbReference>
<dbReference type="STRING" id="523841.HFX_2131"/>
<evidence type="ECO:0000256" key="2">
    <source>
        <dbReference type="ARBA" id="ARBA00022670"/>
    </source>
</evidence>
<evidence type="ECO:0000256" key="6">
    <source>
        <dbReference type="PROSITE-ProRule" id="PRU01240"/>
    </source>
</evidence>
<evidence type="ECO:0000256" key="3">
    <source>
        <dbReference type="ARBA" id="ARBA00022801"/>
    </source>
</evidence>
<dbReference type="SUPFAM" id="SSF52743">
    <property type="entry name" value="Subtilisin-like"/>
    <property type="match status" value="1"/>
</dbReference>
<dbReference type="Proteomes" id="UP000006469">
    <property type="component" value="Chromosome"/>
</dbReference>
<dbReference type="GO" id="GO:0000272">
    <property type="term" value="P:polysaccharide catabolic process"/>
    <property type="evidence" value="ECO:0007669"/>
    <property type="project" value="InterPro"/>
</dbReference>
<accession>I3R6G1</accession>
<dbReference type="SUPFAM" id="SSF63446">
    <property type="entry name" value="Type I dockerin domain"/>
    <property type="match status" value="1"/>
</dbReference>
<evidence type="ECO:0000313" key="9">
    <source>
        <dbReference type="EMBL" id="AFK19821.1"/>
    </source>
</evidence>
<dbReference type="eggNOG" id="arCOG03611">
    <property type="taxonomic scope" value="Archaea"/>
</dbReference>
<dbReference type="Gene3D" id="3.40.50.200">
    <property type="entry name" value="Peptidase S8/S53 domain"/>
    <property type="match status" value="1"/>
</dbReference>
<dbReference type="InterPro" id="IPR015500">
    <property type="entry name" value="Peptidase_S8_subtilisin-rel"/>
</dbReference>
<dbReference type="Gene3D" id="1.10.1330.10">
    <property type="entry name" value="Dockerin domain"/>
    <property type="match status" value="1"/>
</dbReference>
<feature type="domain" description="Peptidase S8/S53" evidence="8">
    <location>
        <begin position="161"/>
        <end position="476"/>
    </location>
</feature>
<dbReference type="KEGG" id="hme:HFX_2131"/>
<dbReference type="InterPro" id="IPR036439">
    <property type="entry name" value="Dockerin_dom_sf"/>
</dbReference>
<dbReference type="InterPro" id="IPR023827">
    <property type="entry name" value="Peptidase_S8_Asp-AS"/>
</dbReference>
<dbReference type="GO" id="GO:0006508">
    <property type="term" value="P:proteolysis"/>
    <property type="evidence" value="ECO:0007669"/>
    <property type="project" value="UniProtKB-KW"/>
</dbReference>
<evidence type="ECO:0000313" key="10">
    <source>
        <dbReference type="Proteomes" id="UP000006469"/>
    </source>
</evidence>
<evidence type="ECO:0000256" key="4">
    <source>
        <dbReference type="ARBA" id="ARBA00022825"/>
    </source>
</evidence>
<dbReference type="InterPro" id="IPR023828">
    <property type="entry name" value="Peptidase_S8_Ser-AS"/>
</dbReference>
<evidence type="ECO:0000259" key="8">
    <source>
        <dbReference type="Pfam" id="PF00082"/>
    </source>
</evidence>
<dbReference type="InterPro" id="IPR002105">
    <property type="entry name" value="Dockerin_1_rpt"/>
</dbReference>
<dbReference type="PROSITE" id="PS00138">
    <property type="entry name" value="SUBTILASE_SER"/>
    <property type="match status" value="1"/>
</dbReference>
<dbReference type="InterPro" id="IPR000209">
    <property type="entry name" value="Peptidase_S8/S53_dom"/>
</dbReference>
<dbReference type="EMBL" id="CP001868">
    <property type="protein sequence ID" value="AFK19821.1"/>
    <property type="molecule type" value="Genomic_DNA"/>
</dbReference>
<dbReference type="PANTHER" id="PTHR43806:SF11">
    <property type="entry name" value="CEREVISIN-RELATED"/>
    <property type="match status" value="1"/>
</dbReference>
<dbReference type="InterPro" id="IPR050131">
    <property type="entry name" value="Peptidase_S8_subtilisin-like"/>
</dbReference>
<name>I3R6G1_HALMT</name>
<reference evidence="9 10" key="1">
    <citation type="journal article" date="2012" name="J. Bacteriol.">
        <title>Complete genome sequence of the metabolically versatile halophilic archaeon Haloferax mediterranei, a poly(3-hydroxybutyrate-co-3-hydroxyvalerate) producer.</title>
        <authorList>
            <person name="Han J."/>
            <person name="Zhang F."/>
            <person name="Hou J."/>
            <person name="Liu X."/>
            <person name="Li M."/>
            <person name="Liu H."/>
            <person name="Cai L."/>
            <person name="Zhang B."/>
            <person name="Chen Y."/>
            <person name="Zhou J."/>
            <person name="Hu S."/>
            <person name="Xiang H."/>
        </authorList>
    </citation>
    <scope>NUCLEOTIDE SEQUENCE [LARGE SCALE GENOMIC DNA]</scope>
    <source>
        <strain evidence="10">ATCC 33500 / DSM 1411 / JCM 8866 / NBRC 14739 / NCIMB 2177 / R-4</strain>
    </source>
</reference>
<feature type="active site" description="Charge relay system" evidence="5 6">
    <location>
        <position position="204"/>
    </location>
</feature>
<dbReference type="Pfam" id="PF00404">
    <property type="entry name" value="Dockerin_1"/>
    <property type="match status" value="1"/>
</dbReference>
<evidence type="ECO:0000256" key="1">
    <source>
        <dbReference type="ARBA" id="ARBA00011073"/>
    </source>
</evidence>
<comment type="similarity">
    <text evidence="1 6 7">Belongs to the peptidase S8 family.</text>
</comment>
<dbReference type="Pfam" id="PF00082">
    <property type="entry name" value="Peptidase_S8"/>
    <property type="match status" value="1"/>
</dbReference>
<dbReference type="PROSITE" id="PS51892">
    <property type="entry name" value="SUBTILASE"/>
    <property type="match status" value="1"/>
</dbReference>
<dbReference type="GO" id="GO:0004553">
    <property type="term" value="F:hydrolase activity, hydrolyzing O-glycosyl compounds"/>
    <property type="evidence" value="ECO:0007669"/>
    <property type="project" value="InterPro"/>
</dbReference>
<dbReference type="InterPro" id="IPR006311">
    <property type="entry name" value="TAT_signal"/>
</dbReference>
<feature type="active site" description="Charge relay system" evidence="5 6">
    <location>
        <position position="437"/>
    </location>
</feature>
<evidence type="ECO:0000256" key="5">
    <source>
        <dbReference type="PIRSR" id="PIRSR615500-1"/>
    </source>
</evidence>
<proteinExistence type="inferred from homology"/>
<keyword evidence="2 6" id="KW-0645">Protease</keyword>
<dbReference type="PROSITE" id="PS51318">
    <property type="entry name" value="TAT"/>
    <property type="match status" value="1"/>
</dbReference>
<dbReference type="HOGENOM" id="CLU_465900_0_0_2"/>
<dbReference type="InterPro" id="IPR019546">
    <property type="entry name" value="TAT_signal_bac_arc"/>
</dbReference>
<dbReference type="InterPro" id="IPR036852">
    <property type="entry name" value="Peptidase_S8/S53_dom_sf"/>
</dbReference>
<keyword evidence="4 6" id="KW-0720">Serine protease</keyword>
<keyword evidence="3 6" id="KW-0378">Hydrolase</keyword>
<protein>
    <submittedName>
        <fullName evidence="9">Subtilisin-like serine proteinase</fullName>
    </submittedName>
</protein>
<organism evidence="9 10">
    <name type="scientific">Haloferax mediterranei (strain ATCC 33500 / DSM 1411 / JCM 8866 / NBRC 14739 / NCIMB 2177 / R-4)</name>
    <name type="common">Halobacterium mediterranei</name>
    <dbReference type="NCBI Taxonomy" id="523841"/>
    <lineage>
        <taxon>Archaea</taxon>
        <taxon>Methanobacteriati</taxon>
        <taxon>Methanobacteriota</taxon>
        <taxon>Stenosarchaea group</taxon>
        <taxon>Halobacteria</taxon>
        <taxon>Halobacteriales</taxon>
        <taxon>Haloferacaceae</taxon>
        <taxon>Haloferax</taxon>
    </lineage>
</organism>
<dbReference type="PANTHER" id="PTHR43806">
    <property type="entry name" value="PEPTIDASE S8"/>
    <property type="match status" value="1"/>
</dbReference>
<evidence type="ECO:0000256" key="7">
    <source>
        <dbReference type="RuleBase" id="RU003355"/>
    </source>
</evidence>
<dbReference type="NCBIfam" id="TIGR01409">
    <property type="entry name" value="TAT_signal_seq"/>
    <property type="match status" value="1"/>
</dbReference>
<dbReference type="eggNOG" id="arCOG00702">
    <property type="taxonomic scope" value="Archaea"/>
</dbReference>